<accession>A0A366Y3F3</accession>
<organism evidence="7 8">
    <name type="scientific">Bacillus taeanensis</name>
    <dbReference type="NCBI Taxonomy" id="273032"/>
    <lineage>
        <taxon>Bacteria</taxon>
        <taxon>Bacillati</taxon>
        <taxon>Bacillota</taxon>
        <taxon>Bacilli</taxon>
        <taxon>Bacillales</taxon>
        <taxon>Bacillaceae</taxon>
        <taxon>Bacillus</taxon>
    </lineage>
</organism>
<keyword evidence="4 6" id="KW-0472">Membrane</keyword>
<dbReference type="EMBL" id="QOCW01000003">
    <property type="protein sequence ID" value="RBW70721.1"/>
    <property type="molecule type" value="Genomic_DNA"/>
</dbReference>
<evidence type="ECO:0000256" key="5">
    <source>
        <dbReference type="ARBA" id="ARBA00049660"/>
    </source>
</evidence>
<keyword evidence="3 6" id="KW-1133">Transmembrane helix</keyword>
<feature type="transmembrane region" description="Helical" evidence="6">
    <location>
        <begin position="156"/>
        <end position="175"/>
    </location>
</feature>
<dbReference type="InterPro" id="IPR023271">
    <property type="entry name" value="Aquaporin-like"/>
</dbReference>
<gene>
    <name evidence="7" type="ORF">DS031_04345</name>
</gene>
<feature type="transmembrane region" description="Helical" evidence="6">
    <location>
        <begin position="233"/>
        <end position="252"/>
    </location>
</feature>
<evidence type="ECO:0000313" key="7">
    <source>
        <dbReference type="EMBL" id="RBW70721.1"/>
    </source>
</evidence>
<dbReference type="Gene3D" id="1.20.1080.10">
    <property type="entry name" value="Glycerol uptake facilitator protein"/>
    <property type="match status" value="1"/>
</dbReference>
<dbReference type="PROSITE" id="PS01005">
    <property type="entry name" value="FORMATE_NITRITE_TP_1"/>
    <property type="match status" value="1"/>
</dbReference>
<proteinExistence type="inferred from homology"/>
<dbReference type="PANTHER" id="PTHR30520">
    <property type="entry name" value="FORMATE TRANSPORTER-RELATED"/>
    <property type="match status" value="1"/>
</dbReference>
<dbReference type="Pfam" id="PF01226">
    <property type="entry name" value="Form_Nir_trans"/>
    <property type="match status" value="1"/>
</dbReference>
<dbReference type="Proteomes" id="UP000253314">
    <property type="component" value="Unassembled WGS sequence"/>
</dbReference>
<comment type="subcellular location">
    <subcellularLocation>
        <location evidence="1">Membrane</location>
        <topology evidence="1">Multi-pass membrane protein</topology>
    </subcellularLocation>
</comment>
<comment type="caution">
    <text evidence="7">The sequence shown here is derived from an EMBL/GenBank/DDBJ whole genome shotgun (WGS) entry which is preliminary data.</text>
</comment>
<evidence type="ECO:0000313" key="8">
    <source>
        <dbReference type="Proteomes" id="UP000253314"/>
    </source>
</evidence>
<evidence type="ECO:0000256" key="3">
    <source>
        <dbReference type="ARBA" id="ARBA00022989"/>
    </source>
</evidence>
<feature type="transmembrane region" description="Helical" evidence="6">
    <location>
        <begin position="27"/>
        <end position="49"/>
    </location>
</feature>
<protein>
    <submittedName>
        <fullName evidence="7">Transporter</fullName>
    </submittedName>
</protein>
<feature type="transmembrane region" description="Helical" evidence="6">
    <location>
        <begin position="61"/>
        <end position="80"/>
    </location>
</feature>
<dbReference type="RefSeq" id="WP_113804715.1">
    <property type="nucleotide sequence ID" value="NZ_QOCW01000003.1"/>
</dbReference>
<evidence type="ECO:0000256" key="1">
    <source>
        <dbReference type="ARBA" id="ARBA00004141"/>
    </source>
</evidence>
<dbReference type="PANTHER" id="PTHR30520:SF8">
    <property type="entry name" value="NITRITE TRANSPORTER NIRC"/>
    <property type="match status" value="1"/>
</dbReference>
<sequence>MEKESITKVCQMALKKKELLHVNPLQYIIRAALSGIYIGFAIVLCFRIGQFFYEVHSPATSLLNGIFFGLALILIIYGGAELFTGNTMYFTIASLKKETTWKDALMNWVTCYAGNLLGVVFFSVLISLTGLFDSISYDHLLLNIVSIKMSLPASELFFRAILCNWLVCLAIWIPMQAKGDAAKVMIIMLLVFTFFISGYEHSIANLSLFTLALAIPHADTINVAGVIHNIIPVTAGNIIGGGFFVGALYAYLTSKQRSLNVESPIVVRHINSNKNKI</sequence>
<keyword evidence="2 6" id="KW-0812">Transmembrane</keyword>
<feature type="transmembrane region" description="Helical" evidence="6">
    <location>
        <begin position="112"/>
        <end position="135"/>
    </location>
</feature>
<reference evidence="7 8" key="1">
    <citation type="submission" date="2018-07" db="EMBL/GenBank/DDBJ databases">
        <title>Lottiidibacillus patelloidae gen. nov., sp. nov., isolated from the intestinal tract of a marine limpet and the reclassification of B. taeanensis BH030017T, B. algicola KMM 3737T and B. hwajinpoensis SW-72T as genus Lottiidibacillus.</title>
        <authorList>
            <person name="Liu R."/>
            <person name="Huang Z."/>
        </authorList>
    </citation>
    <scope>NUCLEOTIDE SEQUENCE [LARGE SCALE GENOMIC DNA]</scope>
    <source>
        <strain evidence="7 8">BH030017</strain>
    </source>
</reference>
<evidence type="ECO:0000256" key="2">
    <source>
        <dbReference type="ARBA" id="ARBA00022692"/>
    </source>
</evidence>
<dbReference type="InterPro" id="IPR024002">
    <property type="entry name" value="For/NO2_transpt_CS"/>
</dbReference>
<keyword evidence="8" id="KW-1185">Reference proteome</keyword>
<evidence type="ECO:0000256" key="6">
    <source>
        <dbReference type="SAM" id="Phobius"/>
    </source>
</evidence>
<dbReference type="GO" id="GO:0015499">
    <property type="term" value="F:formate transmembrane transporter activity"/>
    <property type="evidence" value="ECO:0007669"/>
    <property type="project" value="TreeGrafter"/>
</dbReference>
<name>A0A366Y3F3_9BACI</name>
<evidence type="ECO:0000256" key="4">
    <source>
        <dbReference type="ARBA" id="ARBA00023136"/>
    </source>
</evidence>
<dbReference type="GO" id="GO:0005886">
    <property type="term" value="C:plasma membrane"/>
    <property type="evidence" value="ECO:0007669"/>
    <property type="project" value="TreeGrafter"/>
</dbReference>
<dbReference type="InterPro" id="IPR000292">
    <property type="entry name" value="For/NO2_transpt"/>
</dbReference>
<feature type="transmembrane region" description="Helical" evidence="6">
    <location>
        <begin position="181"/>
        <end position="199"/>
    </location>
</feature>
<dbReference type="AlphaFoldDB" id="A0A366Y3F3"/>
<comment type="similarity">
    <text evidence="5">Belongs to the FNT transporter (TC 1.A.16) family.</text>
</comment>
<dbReference type="PROSITE" id="PS01006">
    <property type="entry name" value="FORMATE_NITRITE_TP_2"/>
    <property type="match status" value="1"/>
</dbReference>
<dbReference type="OrthoDB" id="9786493at2"/>